<keyword evidence="9 12" id="KW-1133">Transmembrane helix</keyword>
<dbReference type="RefSeq" id="WP_009743679.1">
    <property type="nucleotide sequence ID" value="NZ_CP017298.1"/>
</dbReference>
<dbReference type="AlphaFoldDB" id="A0A1D8B2E3"/>
<dbReference type="SMART" id="SM00304">
    <property type="entry name" value="HAMP"/>
    <property type="match status" value="1"/>
</dbReference>
<dbReference type="FunFam" id="1.10.287.130:FF:000001">
    <property type="entry name" value="Two-component sensor histidine kinase"/>
    <property type="match status" value="1"/>
</dbReference>
<keyword evidence="16" id="KW-1185">Reference proteome</keyword>
<dbReference type="Gene3D" id="6.10.340.10">
    <property type="match status" value="1"/>
</dbReference>
<sequence length="510" mass="54346">MSERIGLADRIERAWTNRPLSAQLVVLITGLLAVGLTMSGTVMIGLLQRHLISQVDAQLTSDAALRLFNQTGAAASNGMASTVPTAYYLRLHHPSIDPDQVTFYPETTAASGTPILPELLGPGEARAGTGEYTQAVTVASSKEGHPWRVVATTIEVKGATPSTGVLTIALPLTDVQHTLRTTAAYFSIAAVVIVFAGGWVGHWLVRRSLSPLRSIESTAGKIAAGDLTQRVRPGPPSTEVGSLALSLNSMLTQVEQSFEARQASEKKIRRFVSDASHELRTPLAAISGYCELYSMGGVPAERVEEVMGRISSESTRMAVLVEDLLTLARLDEGRPLEFTDIDLVKMADNAVFDLQALDSTRTVGLSSLEGRRAPMSLVVSADRDRIAQVFTNLIGNIVRYTPAGSPVEIALGTAADYAVVEFRDHGPGIADRDRSRVFERFYRSDSSRNRRSGGSGLGLAIVSGILGAHHGNAALTKTKGGGLTVRIELPLPRPQNEAMVTGDADSAATV</sequence>
<organism evidence="15 16">
    <name type="scientific">Pauljensenia hongkongensis</name>
    <dbReference type="NCBI Taxonomy" id="178339"/>
    <lineage>
        <taxon>Bacteria</taxon>
        <taxon>Bacillati</taxon>
        <taxon>Actinomycetota</taxon>
        <taxon>Actinomycetes</taxon>
        <taxon>Actinomycetales</taxon>
        <taxon>Actinomycetaceae</taxon>
        <taxon>Pauljensenia</taxon>
    </lineage>
</organism>
<dbReference type="SUPFAM" id="SSF158472">
    <property type="entry name" value="HAMP domain-like"/>
    <property type="match status" value="1"/>
</dbReference>
<evidence type="ECO:0000256" key="9">
    <source>
        <dbReference type="ARBA" id="ARBA00022989"/>
    </source>
</evidence>
<evidence type="ECO:0000256" key="11">
    <source>
        <dbReference type="ARBA" id="ARBA00023136"/>
    </source>
</evidence>
<protein>
    <recommendedName>
        <fullName evidence="4">histidine kinase</fullName>
        <ecNumber evidence="4">2.7.13.3</ecNumber>
    </recommendedName>
</protein>
<feature type="transmembrane region" description="Helical" evidence="12">
    <location>
        <begin position="183"/>
        <end position="205"/>
    </location>
</feature>
<keyword evidence="8 15" id="KW-0418">Kinase</keyword>
<feature type="domain" description="HAMP" evidence="14">
    <location>
        <begin position="206"/>
        <end position="259"/>
    </location>
</feature>
<dbReference type="SUPFAM" id="SSF55874">
    <property type="entry name" value="ATPase domain of HSP90 chaperone/DNA topoisomerase II/histidine kinase"/>
    <property type="match status" value="1"/>
</dbReference>
<dbReference type="KEGG" id="phon:BH719_05025"/>
<dbReference type="PANTHER" id="PTHR45436">
    <property type="entry name" value="SENSOR HISTIDINE KINASE YKOH"/>
    <property type="match status" value="1"/>
</dbReference>
<evidence type="ECO:0000256" key="5">
    <source>
        <dbReference type="ARBA" id="ARBA00022553"/>
    </source>
</evidence>
<dbReference type="InterPro" id="IPR004358">
    <property type="entry name" value="Sig_transdc_His_kin-like_C"/>
</dbReference>
<evidence type="ECO:0000256" key="7">
    <source>
        <dbReference type="ARBA" id="ARBA00022692"/>
    </source>
</evidence>
<comment type="catalytic activity">
    <reaction evidence="1">
        <text>ATP + protein L-histidine = ADP + protein N-phospho-L-histidine.</text>
        <dbReference type="EC" id="2.7.13.3"/>
    </reaction>
</comment>
<dbReference type="PROSITE" id="PS50885">
    <property type="entry name" value="HAMP"/>
    <property type="match status" value="1"/>
</dbReference>
<dbReference type="CDD" id="cd00075">
    <property type="entry name" value="HATPase"/>
    <property type="match status" value="1"/>
</dbReference>
<evidence type="ECO:0000256" key="4">
    <source>
        <dbReference type="ARBA" id="ARBA00012438"/>
    </source>
</evidence>
<dbReference type="Gene3D" id="3.30.565.10">
    <property type="entry name" value="Histidine kinase-like ATPase, C-terminal domain"/>
    <property type="match status" value="1"/>
</dbReference>
<dbReference type="InterPro" id="IPR036097">
    <property type="entry name" value="HisK_dim/P_sf"/>
</dbReference>
<evidence type="ECO:0000259" key="14">
    <source>
        <dbReference type="PROSITE" id="PS50885"/>
    </source>
</evidence>
<dbReference type="SMART" id="SM00387">
    <property type="entry name" value="HATPase_c"/>
    <property type="match status" value="1"/>
</dbReference>
<dbReference type="GO" id="GO:0005886">
    <property type="term" value="C:plasma membrane"/>
    <property type="evidence" value="ECO:0007669"/>
    <property type="project" value="UniProtKB-SubCell"/>
</dbReference>
<feature type="transmembrane region" description="Helical" evidence="12">
    <location>
        <begin position="20"/>
        <end position="47"/>
    </location>
</feature>
<dbReference type="STRING" id="178339.BH719_05025"/>
<dbReference type="Pfam" id="PF02518">
    <property type="entry name" value="HATPase_c"/>
    <property type="match status" value="1"/>
</dbReference>
<keyword evidence="10" id="KW-0902">Two-component regulatory system</keyword>
<proteinExistence type="predicted"/>
<dbReference type="PROSITE" id="PS50109">
    <property type="entry name" value="HIS_KIN"/>
    <property type="match status" value="1"/>
</dbReference>
<dbReference type="EMBL" id="CP017298">
    <property type="protein sequence ID" value="AOS47304.1"/>
    <property type="molecule type" value="Genomic_DNA"/>
</dbReference>
<dbReference type="CDD" id="cd00082">
    <property type="entry name" value="HisKA"/>
    <property type="match status" value="1"/>
</dbReference>
<comment type="subcellular location">
    <subcellularLocation>
        <location evidence="3">Cell membrane</location>
    </subcellularLocation>
</comment>
<comment type="cofactor">
    <cofactor evidence="2">
        <name>a divalent metal cation</name>
        <dbReference type="ChEBI" id="CHEBI:60240"/>
    </cofactor>
</comment>
<dbReference type="Proteomes" id="UP000095214">
    <property type="component" value="Chromosome"/>
</dbReference>
<dbReference type="Pfam" id="PF00672">
    <property type="entry name" value="HAMP"/>
    <property type="match status" value="1"/>
</dbReference>
<evidence type="ECO:0000313" key="15">
    <source>
        <dbReference type="EMBL" id="AOS47304.1"/>
    </source>
</evidence>
<dbReference type="GO" id="GO:0005509">
    <property type="term" value="F:calcium ion binding"/>
    <property type="evidence" value="ECO:0007669"/>
    <property type="project" value="UniProtKB-ARBA"/>
</dbReference>
<keyword evidence="7 12" id="KW-0812">Transmembrane</keyword>
<dbReference type="InterPro" id="IPR036890">
    <property type="entry name" value="HATPase_C_sf"/>
</dbReference>
<evidence type="ECO:0000313" key="16">
    <source>
        <dbReference type="Proteomes" id="UP000095214"/>
    </source>
</evidence>
<keyword evidence="6" id="KW-0808">Transferase</keyword>
<dbReference type="FunFam" id="3.30.565.10:FF:000006">
    <property type="entry name" value="Sensor histidine kinase WalK"/>
    <property type="match status" value="1"/>
</dbReference>
<dbReference type="InterPro" id="IPR003594">
    <property type="entry name" value="HATPase_dom"/>
</dbReference>
<dbReference type="InterPro" id="IPR003660">
    <property type="entry name" value="HAMP_dom"/>
</dbReference>
<dbReference type="PRINTS" id="PR00344">
    <property type="entry name" value="BCTRLSENSOR"/>
</dbReference>
<dbReference type="InterPro" id="IPR050428">
    <property type="entry name" value="TCS_sensor_his_kinase"/>
</dbReference>
<dbReference type="OrthoDB" id="9786919at2"/>
<evidence type="ECO:0000259" key="13">
    <source>
        <dbReference type="PROSITE" id="PS50109"/>
    </source>
</evidence>
<dbReference type="SUPFAM" id="SSF47384">
    <property type="entry name" value="Homodimeric domain of signal transducing histidine kinase"/>
    <property type="match status" value="1"/>
</dbReference>
<dbReference type="InterPro" id="IPR003661">
    <property type="entry name" value="HisK_dim/P_dom"/>
</dbReference>
<gene>
    <name evidence="15" type="ORF">BH719_05025</name>
</gene>
<evidence type="ECO:0000256" key="3">
    <source>
        <dbReference type="ARBA" id="ARBA00004236"/>
    </source>
</evidence>
<dbReference type="Pfam" id="PF00512">
    <property type="entry name" value="HisKA"/>
    <property type="match status" value="1"/>
</dbReference>
<evidence type="ECO:0000256" key="12">
    <source>
        <dbReference type="SAM" id="Phobius"/>
    </source>
</evidence>
<dbReference type="PANTHER" id="PTHR45436:SF5">
    <property type="entry name" value="SENSOR HISTIDINE KINASE TRCS"/>
    <property type="match status" value="1"/>
</dbReference>
<dbReference type="InterPro" id="IPR005467">
    <property type="entry name" value="His_kinase_dom"/>
</dbReference>
<evidence type="ECO:0000256" key="10">
    <source>
        <dbReference type="ARBA" id="ARBA00023012"/>
    </source>
</evidence>
<keyword evidence="11 12" id="KW-0472">Membrane</keyword>
<dbReference type="Gene3D" id="1.10.287.130">
    <property type="match status" value="1"/>
</dbReference>
<accession>A0A1D8B2E3</accession>
<dbReference type="CDD" id="cd06225">
    <property type="entry name" value="HAMP"/>
    <property type="match status" value="1"/>
</dbReference>
<keyword evidence="5" id="KW-0597">Phosphoprotein</keyword>
<feature type="domain" description="Histidine kinase" evidence="13">
    <location>
        <begin position="274"/>
        <end position="493"/>
    </location>
</feature>
<reference evidence="15 16" key="1">
    <citation type="submission" date="2016-09" db="EMBL/GenBank/DDBJ databases">
        <title>Complete genome sequence of Actinomyces hongkongensis HKU8.</title>
        <authorList>
            <person name="Gao Y.-X."/>
            <person name="Zhou Y.-Y."/>
            <person name="Xie Y."/>
            <person name="Wang M."/>
            <person name="Wang S.-J."/>
            <person name="Shen S.-G."/>
        </authorList>
    </citation>
    <scope>NUCLEOTIDE SEQUENCE [LARGE SCALE GENOMIC DNA]</scope>
    <source>
        <strain evidence="15 16">HKU8</strain>
    </source>
</reference>
<evidence type="ECO:0000256" key="2">
    <source>
        <dbReference type="ARBA" id="ARBA00001968"/>
    </source>
</evidence>
<dbReference type="GO" id="GO:0000155">
    <property type="term" value="F:phosphorelay sensor kinase activity"/>
    <property type="evidence" value="ECO:0007669"/>
    <property type="project" value="InterPro"/>
</dbReference>
<evidence type="ECO:0000256" key="8">
    <source>
        <dbReference type="ARBA" id="ARBA00022777"/>
    </source>
</evidence>
<dbReference type="SMART" id="SM00388">
    <property type="entry name" value="HisKA"/>
    <property type="match status" value="1"/>
</dbReference>
<evidence type="ECO:0000256" key="6">
    <source>
        <dbReference type="ARBA" id="ARBA00022679"/>
    </source>
</evidence>
<evidence type="ECO:0000256" key="1">
    <source>
        <dbReference type="ARBA" id="ARBA00000085"/>
    </source>
</evidence>
<dbReference type="EC" id="2.7.13.3" evidence="4"/>
<name>A0A1D8B2E3_9ACTO</name>